<dbReference type="Gene3D" id="1.25.40.610">
    <property type="match status" value="1"/>
</dbReference>
<dbReference type="PROSITE" id="PS50261">
    <property type="entry name" value="G_PROTEIN_RECEP_F2_4"/>
    <property type="match status" value="1"/>
</dbReference>
<evidence type="ECO:0000256" key="1">
    <source>
        <dbReference type="ARBA" id="ARBA00004141"/>
    </source>
</evidence>
<evidence type="ECO:0000256" key="9">
    <source>
        <dbReference type="ARBA" id="ARBA00023170"/>
    </source>
</evidence>
<feature type="region of interest" description="Disordered" evidence="11">
    <location>
        <begin position="204"/>
        <end position="227"/>
    </location>
</feature>
<dbReference type="InterPro" id="IPR000203">
    <property type="entry name" value="GPS"/>
</dbReference>
<feature type="compositionally biased region" description="Polar residues" evidence="11">
    <location>
        <begin position="1339"/>
        <end position="1357"/>
    </location>
</feature>
<dbReference type="GO" id="GO:0007166">
    <property type="term" value="P:cell surface receptor signaling pathway"/>
    <property type="evidence" value="ECO:0007669"/>
    <property type="project" value="InterPro"/>
</dbReference>
<feature type="transmembrane region" description="Helical" evidence="12">
    <location>
        <begin position="1044"/>
        <end position="1064"/>
    </location>
</feature>
<dbReference type="InterPro" id="IPR000082">
    <property type="entry name" value="SEA_dom"/>
</dbReference>
<feature type="region of interest" description="Disordered" evidence="11">
    <location>
        <begin position="1386"/>
        <end position="1415"/>
    </location>
</feature>
<evidence type="ECO:0000259" key="18">
    <source>
        <dbReference type="PROSITE" id="PS50835"/>
    </source>
</evidence>
<feature type="transmembrane region" description="Helical" evidence="12">
    <location>
        <begin position="889"/>
        <end position="910"/>
    </location>
</feature>
<dbReference type="Pfam" id="PF01462">
    <property type="entry name" value="LRRNT"/>
    <property type="match status" value="1"/>
</dbReference>
<protein>
    <submittedName>
        <fullName evidence="19">Uncharacterized protein</fullName>
    </submittedName>
</protein>
<dbReference type="Pfam" id="PF02793">
    <property type="entry name" value="HRM"/>
    <property type="match status" value="1"/>
</dbReference>
<evidence type="ECO:0000259" key="15">
    <source>
        <dbReference type="PROSITE" id="PS50221"/>
    </source>
</evidence>
<evidence type="ECO:0000256" key="12">
    <source>
        <dbReference type="SAM" id="Phobius"/>
    </source>
</evidence>
<evidence type="ECO:0000259" key="17">
    <source>
        <dbReference type="PROSITE" id="PS50261"/>
    </source>
</evidence>
<feature type="domain" description="GAIN-B" evidence="15">
    <location>
        <begin position="639"/>
        <end position="805"/>
    </location>
</feature>
<keyword evidence="2" id="KW-0433">Leucine-rich repeat</keyword>
<feature type="compositionally biased region" description="Basic and acidic residues" evidence="11">
    <location>
        <begin position="1388"/>
        <end position="1397"/>
    </location>
</feature>
<dbReference type="InterPro" id="IPR032675">
    <property type="entry name" value="LRR_dom_sf"/>
</dbReference>
<feature type="region of interest" description="Disordered" evidence="11">
    <location>
        <begin position="1176"/>
        <end position="1219"/>
    </location>
</feature>
<feature type="chain" id="PRO_5043381524" evidence="13">
    <location>
        <begin position="22"/>
        <end position="1446"/>
    </location>
</feature>
<evidence type="ECO:0000313" key="19">
    <source>
        <dbReference type="EMBL" id="CAH3142695.1"/>
    </source>
</evidence>
<dbReference type="SMART" id="SM00303">
    <property type="entry name" value="GPS"/>
    <property type="match status" value="1"/>
</dbReference>
<dbReference type="InterPro" id="IPR007110">
    <property type="entry name" value="Ig-like_dom"/>
</dbReference>
<feature type="transmembrane region" description="Helical" evidence="12">
    <location>
        <begin position="855"/>
        <end position="877"/>
    </location>
</feature>
<feature type="region of interest" description="Disordered" evidence="11">
    <location>
        <begin position="1330"/>
        <end position="1370"/>
    </location>
</feature>
<dbReference type="SUPFAM" id="SSF48726">
    <property type="entry name" value="Immunoglobulin"/>
    <property type="match status" value="1"/>
</dbReference>
<keyword evidence="3 12" id="KW-0812">Transmembrane</keyword>
<evidence type="ECO:0000256" key="4">
    <source>
        <dbReference type="ARBA" id="ARBA00022729"/>
    </source>
</evidence>
<feature type="domain" description="G-protein coupled receptors family 2 profile 1" evidence="16">
    <location>
        <begin position="446"/>
        <end position="491"/>
    </location>
</feature>
<dbReference type="PANTHER" id="PTHR12011:SF347">
    <property type="entry name" value="FI21270P1-RELATED"/>
    <property type="match status" value="1"/>
</dbReference>
<dbReference type="SUPFAM" id="SSF81321">
    <property type="entry name" value="Family A G protein-coupled receptor-like"/>
    <property type="match status" value="1"/>
</dbReference>
<keyword evidence="8" id="KW-1015">Disulfide bond</keyword>
<sequence>MATFALKLLLFITLVIVAARGSSTCPVSCNCTTTNYKQVSVDCRDHGLSEIPSVLPDNTTSLDLRFNPVKCDCKFYHRWKKLRTKGIALQGKCSISPEQDGPDFKDLTNDYFKCGGSSVSSSATAIVTQPQSVIQNVIVTSSPQPVAGSITPTKTMFAVQSSSSQDVWNVDRLEFSPTSSIFKPSAVTTTPGNLGKSSASIIQTGKLQPARAESDATSSPTRSVSSNWVTVTTQPTTHGPPIIIKFEGQPKVTLGQTVEVKCIATGNPPPKVQMKFNDQLAQDVNGVKVTSSESERTIQFKAEINSTIHCEATNEVGRDKRKMKIAVDQTGANYILFRVELTSQEFHNNMNNKDSKEFQDLARRIKSEVQFAMNDVPGFLGANLMRLWPGSGKADILIKTFQDTGGSVEKALKEEVKDAKLGNVAVDRYLYSIEQSKACPSVFENVTWNDVVYGDVDVQPCPRGAKGFAKRNCSSAGNWYYPDYTNCKSDGFDYLRDQIKEVSANTSNRDDTEKSILKSLQQLFTLLKPHEDFAVLAGDADTSAEMLEIIVNYLAKENKDVAHSKDEIKHVIDVANHILHWHNEQELIMAQKYLQTASKFIRVLEKYGLQAAKVASVGEVRNLAILITEHVVMGAGIADPERISKDVIFPNYNWPDLGKIKQQWNITTFVVLSQQMIKSIKVGDDGIRIAGFLFKTLRRVLSFESAFSDKGQAFEINSVVISAATDPKPTEKLTEPVIIASTNLEEVDLDGAEPICAFWDFKMNAPHGGWSDEGCNTSSYNRMQTTCQCDHMTNFAVLQKKPLAASFQRGFPNPIGDFIHCIYIACWIIIAFAAITFLILLVLSPWLKPDRTWAMHMCVCASVIVTFVLLMLGLASYNNVGLCNLFSFLVHYFYLCTFSWILAESVYMRTWDTNYGPKKKYWIGYFLLGWGLPGIPMLITWFINKMAGFDSFLSCWLSIYPNPNPLVWVFFAPALVFFLVSCCILVRVWRAVTGSPRQRLKADYPKTRFRVHVRYCIILMIMFLMTWLVGILLIQFYWKALLCILFIICCIITGLMILLFYVVMDRQVRDAFRQCCCYCKRGRQGSYWVQGDDVWIQKQQEQREHRQPDTECLVVDAGEEPDHENEEKKQEHEEPLLRPEVGPVLKERPLLESSEDSFDPLYESVRRPIRVDVRPVQPKEQVETEPIYAKVNKKQKPLRHPESDSDDDDLTPEEREARGIRGLTREQVIRMAKKSDASKRVLRTYESPTGSTEVLDPNRPVYLLNQQELDEELKHFRLFFAQNTPASTSTHRTEETEISSSFVSKETSTTVSNTQFSSFSSVKEERSYFQRGYDKDEGPSSSTTKTVMSQESSSVKTGVNVKKTSASKKGDTAALILEETAIDSSLEELDRRNENNKTDPSSKPTAVSGNDTDDLRSSLLSYFTSQHQQDVTTGDNWRELYEALKE</sequence>
<evidence type="ECO:0000259" key="16">
    <source>
        <dbReference type="PROSITE" id="PS50227"/>
    </source>
</evidence>
<keyword evidence="6" id="KW-0297">G-protein coupled receptor</keyword>
<comment type="subcellular location">
    <subcellularLocation>
        <location evidence="1">Membrane</location>
        <topology evidence="1">Multi-pass membrane protein</topology>
    </subcellularLocation>
</comment>
<feature type="transmembrane region" description="Helical" evidence="12">
    <location>
        <begin position="966"/>
        <end position="992"/>
    </location>
</feature>
<evidence type="ECO:0000256" key="6">
    <source>
        <dbReference type="ARBA" id="ARBA00023040"/>
    </source>
</evidence>
<dbReference type="Pfam" id="PF00002">
    <property type="entry name" value="7tm_2"/>
    <property type="match status" value="1"/>
</dbReference>
<feature type="transmembrane region" description="Helical" evidence="12">
    <location>
        <begin position="822"/>
        <end position="843"/>
    </location>
</feature>
<keyword evidence="10" id="KW-0807">Transducer</keyword>
<dbReference type="InterPro" id="IPR000832">
    <property type="entry name" value="GPCR_2_secretin-like"/>
</dbReference>
<evidence type="ECO:0000256" key="7">
    <source>
        <dbReference type="ARBA" id="ARBA00023136"/>
    </source>
</evidence>
<dbReference type="InterPro" id="IPR046338">
    <property type="entry name" value="GAIN_dom_sf"/>
</dbReference>
<gene>
    <name evidence="19" type="ORF">PMEA_00020215</name>
</gene>
<dbReference type="GO" id="GO:0004930">
    <property type="term" value="F:G protein-coupled receptor activity"/>
    <property type="evidence" value="ECO:0007669"/>
    <property type="project" value="UniProtKB-KW"/>
</dbReference>
<keyword evidence="5 12" id="KW-1133">Transmembrane helix</keyword>
<dbReference type="SMART" id="SM00013">
    <property type="entry name" value="LRRNT"/>
    <property type="match status" value="1"/>
</dbReference>
<dbReference type="PROSITE" id="PS50024">
    <property type="entry name" value="SEA"/>
    <property type="match status" value="1"/>
</dbReference>
<dbReference type="EMBL" id="CALNXJ010000037">
    <property type="protein sequence ID" value="CAH3142695.1"/>
    <property type="molecule type" value="Genomic_DNA"/>
</dbReference>
<keyword evidence="20" id="KW-1185">Reference proteome</keyword>
<dbReference type="InterPro" id="IPR036179">
    <property type="entry name" value="Ig-like_dom_sf"/>
</dbReference>
<name>A0AAU9XAM2_9CNID</name>
<evidence type="ECO:0000256" key="5">
    <source>
        <dbReference type="ARBA" id="ARBA00022989"/>
    </source>
</evidence>
<organism evidence="19 20">
    <name type="scientific">Pocillopora meandrina</name>
    <dbReference type="NCBI Taxonomy" id="46732"/>
    <lineage>
        <taxon>Eukaryota</taxon>
        <taxon>Metazoa</taxon>
        <taxon>Cnidaria</taxon>
        <taxon>Anthozoa</taxon>
        <taxon>Hexacorallia</taxon>
        <taxon>Scleractinia</taxon>
        <taxon>Astrocoeniina</taxon>
        <taxon>Pocilloporidae</taxon>
        <taxon>Pocillopora</taxon>
    </lineage>
</organism>
<feature type="compositionally biased region" description="Polar residues" evidence="11">
    <location>
        <begin position="1398"/>
        <end position="1410"/>
    </location>
</feature>
<feature type="compositionally biased region" description="Polar residues" evidence="11">
    <location>
        <begin position="215"/>
        <end position="227"/>
    </location>
</feature>
<dbReference type="Gene3D" id="2.60.40.10">
    <property type="entry name" value="Immunoglobulins"/>
    <property type="match status" value="1"/>
</dbReference>
<dbReference type="InterPro" id="IPR013098">
    <property type="entry name" value="Ig_I-set"/>
</dbReference>
<dbReference type="GO" id="GO:0005886">
    <property type="term" value="C:plasma membrane"/>
    <property type="evidence" value="ECO:0007669"/>
    <property type="project" value="TreeGrafter"/>
</dbReference>
<dbReference type="InterPro" id="IPR013783">
    <property type="entry name" value="Ig-like_fold"/>
</dbReference>
<keyword evidence="7 12" id="KW-0472">Membrane</keyword>
<dbReference type="Gene3D" id="2.60.220.50">
    <property type="match status" value="1"/>
</dbReference>
<dbReference type="PRINTS" id="PR00249">
    <property type="entry name" value="GPCRSECRETIN"/>
</dbReference>
<dbReference type="Gene3D" id="1.20.1070.10">
    <property type="entry name" value="Rhodopsin 7-helix transmembrane proteins"/>
    <property type="match status" value="1"/>
</dbReference>
<dbReference type="InterPro" id="IPR017981">
    <property type="entry name" value="GPCR_2-like_7TM"/>
</dbReference>
<dbReference type="PROSITE" id="PS50227">
    <property type="entry name" value="G_PROTEIN_RECEP_F2_3"/>
    <property type="match status" value="1"/>
</dbReference>
<evidence type="ECO:0000256" key="3">
    <source>
        <dbReference type="ARBA" id="ARBA00022692"/>
    </source>
</evidence>
<evidence type="ECO:0000256" key="13">
    <source>
        <dbReference type="SAM" id="SignalP"/>
    </source>
</evidence>
<feature type="transmembrane region" description="Helical" evidence="12">
    <location>
        <begin position="1013"/>
        <end position="1038"/>
    </location>
</feature>
<dbReference type="InterPro" id="IPR000372">
    <property type="entry name" value="LRRNT"/>
</dbReference>
<proteinExistence type="predicted"/>
<dbReference type="PROSITE" id="PS50835">
    <property type="entry name" value="IG_LIKE"/>
    <property type="match status" value="1"/>
</dbReference>
<comment type="caution">
    <text evidence="19">The sequence shown here is derived from an EMBL/GenBank/DDBJ whole genome shotgun (WGS) entry which is preliminary data.</text>
</comment>
<evidence type="ECO:0000256" key="2">
    <source>
        <dbReference type="ARBA" id="ARBA00022614"/>
    </source>
</evidence>
<feature type="transmembrane region" description="Helical" evidence="12">
    <location>
        <begin position="922"/>
        <end position="943"/>
    </location>
</feature>
<evidence type="ECO:0000256" key="10">
    <source>
        <dbReference type="ARBA" id="ARBA00023224"/>
    </source>
</evidence>
<keyword evidence="9" id="KW-0675">Receptor</keyword>
<dbReference type="Proteomes" id="UP001159428">
    <property type="component" value="Unassembled WGS sequence"/>
</dbReference>
<accession>A0AAU9XAM2</accession>
<evidence type="ECO:0000256" key="11">
    <source>
        <dbReference type="SAM" id="MobiDB-lite"/>
    </source>
</evidence>
<dbReference type="Gene3D" id="4.10.1240.10">
    <property type="entry name" value="GPCR, family 2, extracellular hormone receptor domain"/>
    <property type="match status" value="1"/>
</dbReference>
<feature type="domain" description="SEA" evidence="14">
    <location>
        <begin position="331"/>
        <end position="445"/>
    </location>
</feature>
<dbReference type="PROSITE" id="PS50221">
    <property type="entry name" value="GAIN_B"/>
    <property type="match status" value="1"/>
</dbReference>
<feature type="domain" description="G-protein coupled receptors family 2 profile 2" evidence="17">
    <location>
        <begin position="819"/>
        <end position="1065"/>
    </location>
</feature>
<evidence type="ECO:0000256" key="8">
    <source>
        <dbReference type="ARBA" id="ARBA00023157"/>
    </source>
</evidence>
<feature type="signal peptide" evidence="13">
    <location>
        <begin position="1"/>
        <end position="21"/>
    </location>
</feature>
<dbReference type="InterPro" id="IPR001879">
    <property type="entry name" value="GPCR_2_extracellular_dom"/>
</dbReference>
<feature type="domain" description="Ig-like" evidence="18">
    <location>
        <begin position="241"/>
        <end position="326"/>
    </location>
</feature>
<dbReference type="SUPFAM" id="SSF111418">
    <property type="entry name" value="Hormone receptor domain"/>
    <property type="match status" value="1"/>
</dbReference>
<keyword evidence="4 13" id="KW-0732">Signal</keyword>
<dbReference type="Pfam" id="PF01390">
    <property type="entry name" value="SEA"/>
    <property type="match status" value="1"/>
</dbReference>
<dbReference type="Pfam" id="PF07679">
    <property type="entry name" value="I-set"/>
    <property type="match status" value="1"/>
</dbReference>
<dbReference type="Pfam" id="PF01825">
    <property type="entry name" value="GPS"/>
    <property type="match status" value="1"/>
</dbReference>
<feature type="region of interest" description="Disordered" evidence="11">
    <location>
        <begin position="1118"/>
        <end position="1139"/>
    </location>
</feature>
<dbReference type="InterPro" id="IPR036445">
    <property type="entry name" value="GPCR_2_extracell_dom_sf"/>
</dbReference>
<dbReference type="PANTHER" id="PTHR12011">
    <property type="entry name" value="ADHESION G-PROTEIN COUPLED RECEPTOR"/>
    <property type="match status" value="1"/>
</dbReference>
<dbReference type="Gene3D" id="3.80.10.10">
    <property type="entry name" value="Ribonuclease Inhibitor"/>
    <property type="match status" value="1"/>
</dbReference>
<dbReference type="InterPro" id="IPR057244">
    <property type="entry name" value="GAIN_B"/>
</dbReference>
<evidence type="ECO:0000313" key="20">
    <source>
        <dbReference type="Proteomes" id="UP001159428"/>
    </source>
</evidence>
<dbReference type="SMART" id="SM00008">
    <property type="entry name" value="HormR"/>
    <property type="match status" value="1"/>
</dbReference>
<reference evidence="19 20" key="1">
    <citation type="submission" date="2022-05" db="EMBL/GenBank/DDBJ databases">
        <authorList>
            <consortium name="Genoscope - CEA"/>
            <person name="William W."/>
        </authorList>
    </citation>
    <scope>NUCLEOTIDE SEQUENCE [LARGE SCALE GENOMIC DNA]</scope>
</reference>
<evidence type="ECO:0000259" key="14">
    <source>
        <dbReference type="PROSITE" id="PS50024"/>
    </source>
</evidence>
<feature type="compositionally biased region" description="Basic and acidic residues" evidence="11">
    <location>
        <begin position="1125"/>
        <end position="1137"/>
    </location>
</feature>